<reference evidence="6 7" key="1">
    <citation type="submission" date="2020-02" db="EMBL/GenBank/DDBJ databases">
        <authorList>
            <person name="Hogendoorn C."/>
        </authorList>
    </citation>
    <scope>NUCLEOTIDE SEQUENCE [LARGE SCALE GENOMIC DNA]</scope>
    <source>
        <strain evidence="6">R501</strain>
    </source>
</reference>
<evidence type="ECO:0000256" key="2">
    <source>
        <dbReference type="ARBA" id="ARBA00024867"/>
    </source>
</evidence>
<dbReference type="PIRSF" id="PIRSF036382">
    <property type="entry name" value="RR_antiterm"/>
    <property type="match status" value="1"/>
</dbReference>
<feature type="domain" description="Response regulatory" evidence="4">
    <location>
        <begin position="5"/>
        <end position="138"/>
    </location>
</feature>
<dbReference type="KEGG" id="hfv:R50_0462"/>
<evidence type="ECO:0000259" key="4">
    <source>
        <dbReference type="PROSITE" id="PS50110"/>
    </source>
</evidence>
<dbReference type="Gene3D" id="1.10.10.10">
    <property type="entry name" value="Winged helix-like DNA-binding domain superfamily/Winged helix DNA-binding domain"/>
    <property type="match status" value="1"/>
</dbReference>
<dbReference type="PROSITE" id="PS50110">
    <property type="entry name" value="RESPONSE_REGULATORY"/>
    <property type="match status" value="1"/>
</dbReference>
<accession>A0A6F8ZDM0</accession>
<evidence type="ECO:0000259" key="5">
    <source>
        <dbReference type="PROSITE" id="PS50921"/>
    </source>
</evidence>
<proteinExistence type="predicted"/>
<dbReference type="EMBL" id="LR778114">
    <property type="protein sequence ID" value="CAB1127968.1"/>
    <property type="molecule type" value="Genomic_DNA"/>
</dbReference>
<dbReference type="InterPro" id="IPR011006">
    <property type="entry name" value="CheY-like_superfamily"/>
</dbReference>
<dbReference type="InterPro" id="IPR008327">
    <property type="entry name" value="Sig_transdc_resp-reg_antiterm"/>
</dbReference>
<comment type="function">
    <text evidence="2">May play the central regulatory role in sporulation. It may be an element of the effector pathway responsible for the activation of sporulation genes in response to nutritional stress. Spo0A may act in concert with spo0H (a sigma factor) to control the expression of some genes that are critical to the sporulation process.</text>
</comment>
<dbReference type="PROSITE" id="PS50921">
    <property type="entry name" value="ANTAR"/>
    <property type="match status" value="1"/>
</dbReference>
<evidence type="ECO:0000313" key="7">
    <source>
        <dbReference type="Proteomes" id="UP000503399"/>
    </source>
</evidence>
<dbReference type="Proteomes" id="UP000503399">
    <property type="component" value="Chromosome"/>
</dbReference>
<dbReference type="GO" id="GO:0000160">
    <property type="term" value="P:phosphorelay signal transduction system"/>
    <property type="evidence" value="ECO:0007669"/>
    <property type="project" value="InterPro"/>
</dbReference>
<keyword evidence="7" id="KW-1185">Reference proteome</keyword>
<feature type="domain" description="ANTAR" evidence="5">
    <location>
        <begin position="120"/>
        <end position="181"/>
    </location>
</feature>
<protein>
    <recommendedName>
        <fullName evidence="1">Stage 0 sporulation protein A homolog</fullName>
    </recommendedName>
</protein>
<dbReference type="AlphaFoldDB" id="A0A6F8ZDM0"/>
<sequence>MAGRRILVIHVEEAVRTRLRRRLEGLGHEVEEEPGRGDQGLDLARRYRPDVLFTGSCLAGFCGLDLAQAVLAEHLAPVVVIPARVCRKLERQAGALAGSISAGCDDSPALAGTVEAAMGRFALEVRVEELAERLETRKAVERAKGALMGHFGWDEATAHRWLQKRAMDSRQPQRTVAEAVLRTLSGRGTRHQARP</sequence>
<evidence type="ECO:0000256" key="1">
    <source>
        <dbReference type="ARBA" id="ARBA00018672"/>
    </source>
</evidence>
<dbReference type="GO" id="GO:0003723">
    <property type="term" value="F:RNA binding"/>
    <property type="evidence" value="ECO:0007669"/>
    <property type="project" value="InterPro"/>
</dbReference>
<comment type="caution">
    <text evidence="3">Lacks conserved residue(s) required for the propagation of feature annotation.</text>
</comment>
<dbReference type="InterPro" id="IPR005561">
    <property type="entry name" value="ANTAR"/>
</dbReference>
<dbReference type="InterPro" id="IPR001789">
    <property type="entry name" value="Sig_transdc_resp-reg_receiver"/>
</dbReference>
<dbReference type="InterPro" id="IPR036388">
    <property type="entry name" value="WH-like_DNA-bd_sf"/>
</dbReference>
<dbReference type="Gene3D" id="3.40.50.2300">
    <property type="match status" value="1"/>
</dbReference>
<organism evidence="6 7">
    <name type="scientific">Candidatus Hydrogenisulfobacillus filiaventi</name>
    <dbReference type="NCBI Taxonomy" id="2707344"/>
    <lineage>
        <taxon>Bacteria</taxon>
        <taxon>Bacillati</taxon>
        <taxon>Bacillota</taxon>
        <taxon>Clostridia</taxon>
        <taxon>Eubacteriales</taxon>
        <taxon>Clostridiales Family XVII. Incertae Sedis</taxon>
        <taxon>Candidatus Hydrogenisulfobacillus</taxon>
    </lineage>
</organism>
<name>A0A6F8ZDM0_9FIRM</name>
<gene>
    <name evidence="6" type="ORF">R50_0462</name>
</gene>
<dbReference type="SMART" id="SM01012">
    <property type="entry name" value="ANTAR"/>
    <property type="match status" value="1"/>
</dbReference>
<dbReference type="Pfam" id="PF03861">
    <property type="entry name" value="ANTAR"/>
    <property type="match status" value="1"/>
</dbReference>
<evidence type="ECO:0000256" key="3">
    <source>
        <dbReference type="PROSITE-ProRule" id="PRU00169"/>
    </source>
</evidence>
<evidence type="ECO:0000313" key="6">
    <source>
        <dbReference type="EMBL" id="CAB1127968.1"/>
    </source>
</evidence>
<dbReference type="SUPFAM" id="SSF52172">
    <property type="entry name" value="CheY-like"/>
    <property type="match status" value="1"/>
</dbReference>